<keyword evidence="10" id="KW-1185">Reference proteome</keyword>
<gene>
    <name evidence="9" type="ORF">FA14DRAFT_95163</name>
</gene>
<dbReference type="Pfam" id="PF11051">
    <property type="entry name" value="Mannosyl_trans3"/>
    <property type="match status" value="1"/>
</dbReference>
<dbReference type="Proteomes" id="UP000245771">
    <property type="component" value="Unassembled WGS sequence"/>
</dbReference>
<accession>A0A316V1G0</accession>
<reference evidence="9 10" key="1">
    <citation type="journal article" date="2018" name="Mol. Biol. Evol.">
        <title>Broad Genomic Sampling Reveals a Smut Pathogenic Ancestry of the Fungal Clade Ustilaginomycotina.</title>
        <authorList>
            <person name="Kijpornyongpan T."/>
            <person name="Mondo S.J."/>
            <person name="Barry K."/>
            <person name="Sandor L."/>
            <person name="Lee J."/>
            <person name="Lipzen A."/>
            <person name="Pangilinan J."/>
            <person name="LaButti K."/>
            <person name="Hainaut M."/>
            <person name="Henrissat B."/>
            <person name="Grigoriev I.V."/>
            <person name="Spatafora J.W."/>
            <person name="Aime M.C."/>
        </authorList>
    </citation>
    <scope>NUCLEOTIDE SEQUENCE [LARGE SCALE GENOMIC DNA]</scope>
    <source>
        <strain evidence="9 10">MCA 3882</strain>
    </source>
</reference>
<evidence type="ECO:0000256" key="1">
    <source>
        <dbReference type="ARBA" id="ARBA00004323"/>
    </source>
</evidence>
<proteinExistence type="inferred from homology"/>
<evidence type="ECO:0000256" key="7">
    <source>
        <dbReference type="ARBA" id="ARBA00023034"/>
    </source>
</evidence>
<keyword evidence="7" id="KW-0333">Golgi apparatus</keyword>
<dbReference type="AlphaFoldDB" id="A0A316V1G0"/>
<protein>
    <recommendedName>
        <fullName evidence="11">Nucleotide-diphospho-sugar transferase</fullName>
    </recommendedName>
</protein>
<keyword evidence="4" id="KW-0812">Transmembrane</keyword>
<dbReference type="OrthoDB" id="4484309at2759"/>
<dbReference type="PANTHER" id="PTHR31646:SF1">
    <property type="entry name" value="ALPHA-1,2-MANNOSYLTRANSFERASE MNN2"/>
    <property type="match status" value="1"/>
</dbReference>
<keyword evidence="3" id="KW-0808">Transferase</keyword>
<evidence type="ECO:0000256" key="2">
    <source>
        <dbReference type="ARBA" id="ARBA00009105"/>
    </source>
</evidence>
<evidence type="ECO:0000256" key="5">
    <source>
        <dbReference type="ARBA" id="ARBA00022968"/>
    </source>
</evidence>
<evidence type="ECO:0000256" key="6">
    <source>
        <dbReference type="ARBA" id="ARBA00022989"/>
    </source>
</evidence>
<organism evidence="9 10">
    <name type="scientific">Meira miltonrushii</name>
    <dbReference type="NCBI Taxonomy" id="1280837"/>
    <lineage>
        <taxon>Eukaryota</taxon>
        <taxon>Fungi</taxon>
        <taxon>Dikarya</taxon>
        <taxon>Basidiomycota</taxon>
        <taxon>Ustilaginomycotina</taxon>
        <taxon>Exobasidiomycetes</taxon>
        <taxon>Exobasidiales</taxon>
        <taxon>Brachybasidiaceae</taxon>
        <taxon>Meira</taxon>
    </lineage>
</organism>
<dbReference type="InterPro" id="IPR029044">
    <property type="entry name" value="Nucleotide-diphossugar_trans"/>
</dbReference>
<dbReference type="GeneID" id="37024895"/>
<keyword evidence="5" id="KW-0735">Signal-anchor</keyword>
<dbReference type="PANTHER" id="PTHR31646">
    <property type="entry name" value="ALPHA-1,2-MANNOSYLTRANSFERASE MNN2"/>
    <property type="match status" value="1"/>
</dbReference>
<sequence length="531" mass="59964">MVILFGRRVDFTKIVTIVLLVAIVHRLSLLLYDTAPTLQTYLEYHPDRGYGVLYASSWRTLTQSLKDARPAIGSFSGFDPPPGSVVNPQDTVPPVVDMAHLSKGELKLLKSSHARFVKDLQTEGELSVIYKPGTKGIIFTATGGELPYLLISIRLLRKAGSQLPIEVFLLRQQDFNKKICLEIFNSLNARCSILEEHLGSSPMPSIPQSRNPRSIRSQEALHKLLAIYASTFEDVLLLDPSTLAYNNPDSTLIDNPFTLSGLLFWPDFWASSISPAMEDIQQNSDEKMTKLDSIRTVDFGQLAISKSQHRDTLLLSIFYTFYGPNLFEFLQNQSSAGDRGAQAIKCAARFARKRYYQVKRQVEAIGFPNHDQKDAFQGVAMRQSFVADDFNAVPSEKQRPLFIRQSNPTLHPAYIMDRGVTVFKAPEDQKNAIEEHDSINDSDPIRIPAISPIKEDAGAHHRLWEWFDGKNMLNGWANFDPEKVVWEEIAKVACIDFKHFPDWPINDNKGNAQNCARINYHRGRLGWSNVV</sequence>
<dbReference type="SUPFAM" id="SSF53448">
    <property type="entry name" value="Nucleotide-diphospho-sugar transferases"/>
    <property type="match status" value="1"/>
</dbReference>
<evidence type="ECO:0008006" key="11">
    <source>
        <dbReference type="Google" id="ProtNLM"/>
    </source>
</evidence>
<dbReference type="RefSeq" id="XP_025351692.1">
    <property type="nucleotide sequence ID" value="XM_025503114.1"/>
</dbReference>
<comment type="subcellular location">
    <subcellularLocation>
        <location evidence="1">Golgi apparatus membrane</location>
        <topology evidence="1">Single-pass type II membrane protein</topology>
    </subcellularLocation>
</comment>
<dbReference type="EMBL" id="KZ819609">
    <property type="protein sequence ID" value="PWN31390.1"/>
    <property type="molecule type" value="Genomic_DNA"/>
</dbReference>
<evidence type="ECO:0000313" key="10">
    <source>
        <dbReference type="Proteomes" id="UP000245771"/>
    </source>
</evidence>
<dbReference type="GO" id="GO:0000139">
    <property type="term" value="C:Golgi membrane"/>
    <property type="evidence" value="ECO:0007669"/>
    <property type="project" value="UniProtKB-SubCell"/>
</dbReference>
<name>A0A316V1G0_9BASI</name>
<dbReference type="GO" id="GO:0000026">
    <property type="term" value="F:alpha-1,2-mannosyltransferase activity"/>
    <property type="evidence" value="ECO:0007669"/>
    <property type="project" value="TreeGrafter"/>
</dbReference>
<keyword evidence="8" id="KW-0472">Membrane</keyword>
<comment type="similarity">
    <text evidence="2">Belongs to the MNN1/MNT family.</text>
</comment>
<dbReference type="GO" id="GO:0046354">
    <property type="term" value="P:mannan biosynthetic process"/>
    <property type="evidence" value="ECO:0007669"/>
    <property type="project" value="TreeGrafter"/>
</dbReference>
<evidence type="ECO:0000256" key="4">
    <source>
        <dbReference type="ARBA" id="ARBA00022692"/>
    </source>
</evidence>
<evidence type="ECO:0000256" key="8">
    <source>
        <dbReference type="ARBA" id="ARBA00023136"/>
    </source>
</evidence>
<dbReference type="STRING" id="1280837.A0A316V1G0"/>
<keyword evidence="6" id="KW-1133">Transmembrane helix</keyword>
<dbReference type="InParanoid" id="A0A316V1G0"/>
<evidence type="ECO:0000313" key="9">
    <source>
        <dbReference type="EMBL" id="PWN31390.1"/>
    </source>
</evidence>
<dbReference type="InterPro" id="IPR022751">
    <property type="entry name" value="Alpha_mannosyltransferase"/>
</dbReference>
<evidence type="ECO:0000256" key="3">
    <source>
        <dbReference type="ARBA" id="ARBA00022679"/>
    </source>
</evidence>